<gene>
    <name evidence="1" type="ORF">IRJ41_002281</name>
</gene>
<organism evidence="1 2">
    <name type="scientific">Triplophysa rosa</name>
    <name type="common">Cave loach</name>
    <dbReference type="NCBI Taxonomy" id="992332"/>
    <lineage>
        <taxon>Eukaryota</taxon>
        <taxon>Metazoa</taxon>
        <taxon>Chordata</taxon>
        <taxon>Craniata</taxon>
        <taxon>Vertebrata</taxon>
        <taxon>Euteleostomi</taxon>
        <taxon>Actinopterygii</taxon>
        <taxon>Neopterygii</taxon>
        <taxon>Teleostei</taxon>
        <taxon>Ostariophysi</taxon>
        <taxon>Cypriniformes</taxon>
        <taxon>Nemacheilidae</taxon>
        <taxon>Triplophysa</taxon>
    </lineage>
</organism>
<accession>A0A9W7TFZ2</accession>
<sequence>MHQLCQLKTPVPLPKELMFLVQEPSASTQTKKSVSATATGKAPQKVYKCAAAILTYKKVICKSVMDELRRQICTQQNISTGMPGELLRLLLLRPLLPANPTKQHIREHCRTKIPAPQELLKRVEGLMQPFHLAADPNGVPLFKPSMLKTWRIQRVHILRGCLSDPEVAELFQAQGMIGVARWNFQGLVDQKPPDPPEQSRPSTARAGYLSADLDPQPESGSVTTLPAPLLSSCHGADVELQPEPDRYVKHLAKLQNTCSSLNASHEKLLQTQRLWHSLTEGSETTSVPVVTINPAVVNPPAPALTTPLTHETIERVVEGIMEKHQQPEQKKKQTNTCDL</sequence>
<keyword evidence="2" id="KW-1185">Reference proteome</keyword>
<reference evidence="1" key="1">
    <citation type="submission" date="2021-02" db="EMBL/GenBank/DDBJ databases">
        <title>Comparative genomics reveals that relaxation of natural selection precedes convergent phenotypic evolution of cavefish.</title>
        <authorList>
            <person name="Peng Z."/>
        </authorList>
    </citation>
    <scope>NUCLEOTIDE SEQUENCE</scope>
    <source>
        <tissue evidence="1">Muscle</tissue>
    </source>
</reference>
<evidence type="ECO:0000313" key="1">
    <source>
        <dbReference type="EMBL" id="KAI7796602.1"/>
    </source>
</evidence>
<dbReference type="AlphaFoldDB" id="A0A9W7TFZ2"/>
<dbReference type="Proteomes" id="UP001059041">
    <property type="component" value="Linkage Group LG18"/>
</dbReference>
<evidence type="ECO:0000313" key="2">
    <source>
        <dbReference type="Proteomes" id="UP001059041"/>
    </source>
</evidence>
<name>A0A9W7TFZ2_TRIRA</name>
<comment type="caution">
    <text evidence="1">The sequence shown here is derived from an EMBL/GenBank/DDBJ whole genome shotgun (WGS) entry which is preliminary data.</text>
</comment>
<dbReference type="EMBL" id="JAFHDT010000018">
    <property type="protein sequence ID" value="KAI7796602.1"/>
    <property type="molecule type" value="Genomic_DNA"/>
</dbReference>
<protein>
    <submittedName>
        <fullName evidence="1">Uncharacterized protein</fullName>
    </submittedName>
</protein>
<proteinExistence type="predicted"/>